<feature type="compositionally biased region" description="Polar residues" evidence="1">
    <location>
        <begin position="1"/>
        <end position="21"/>
    </location>
</feature>
<dbReference type="AlphaFoldDB" id="A0A0E9WHJ8"/>
<dbReference type="EMBL" id="GBXM01018826">
    <property type="protein sequence ID" value="JAH89751.1"/>
    <property type="molecule type" value="Transcribed_RNA"/>
</dbReference>
<organism evidence="2">
    <name type="scientific">Anguilla anguilla</name>
    <name type="common">European freshwater eel</name>
    <name type="synonym">Muraena anguilla</name>
    <dbReference type="NCBI Taxonomy" id="7936"/>
    <lineage>
        <taxon>Eukaryota</taxon>
        <taxon>Metazoa</taxon>
        <taxon>Chordata</taxon>
        <taxon>Craniata</taxon>
        <taxon>Vertebrata</taxon>
        <taxon>Euteleostomi</taxon>
        <taxon>Actinopterygii</taxon>
        <taxon>Neopterygii</taxon>
        <taxon>Teleostei</taxon>
        <taxon>Anguilliformes</taxon>
        <taxon>Anguillidae</taxon>
        <taxon>Anguilla</taxon>
    </lineage>
</organism>
<sequence length="51" mass="5783">MEKSASIGSHSPSFSINSVKQTHLKKKKQNYSIWNRPDTSKDGIPIKQLIK</sequence>
<feature type="region of interest" description="Disordered" evidence="1">
    <location>
        <begin position="1"/>
        <end position="29"/>
    </location>
</feature>
<reference evidence="2" key="1">
    <citation type="submission" date="2014-11" db="EMBL/GenBank/DDBJ databases">
        <authorList>
            <person name="Amaro Gonzalez C."/>
        </authorList>
    </citation>
    <scope>NUCLEOTIDE SEQUENCE</scope>
</reference>
<reference evidence="2" key="2">
    <citation type="journal article" date="2015" name="Fish Shellfish Immunol.">
        <title>Early steps in the European eel (Anguilla anguilla)-Vibrio vulnificus interaction in the gills: Role of the RtxA13 toxin.</title>
        <authorList>
            <person name="Callol A."/>
            <person name="Pajuelo D."/>
            <person name="Ebbesson L."/>
            <person name="Teles M."/>
            <person name="MacKenzie S."/>
            <person name="Amaro C."/>
        </authorList>
    </citation>
    <scope>NUCLEOTIDE SEQUENCE</scope>
</reference>
<evidence type="ECO:0000256" key="1">
    <source>
        <dbReference type="SAM" id="MobiDB-lite"/>
    </source>
</evidence>
<name>A0A0E9WHJ8_ANGAN</name>
<evidence type="ECO:0000313" key="2">
    <source>
        <dbReference type="EMBL" id="JAH89751.1"/>
    </source>
</evidence>
<protein>
    <submittedName>
        <fullName evidence="2">Uncharacterized protein</fullName>
    </submittedName>
</protein>
<proteinExistence type="predicted"/>
<accession>A0A0E9WHJ8</accession>